<organism evidence="3 4">
    <name type="scientific">Stutzerimonas kirkiae</name>
    <dbReference type="NCBI Taxonomy" id="2211392"/>
    <lineage>
        <taxon>Bacteria</taxon>
        <taxon>Pseudomonadati</taxon>
        <taxon>Pseudomonadota</taxon>
        <taxon>Gammaproteobacteria</taxon>
        <taxon>Pseudomonadales</taxon>
        <taxon>Pseudomonadaceae</taxon>
        <taxon>Stutzerimonas</taxon>
    </lineage>
</organism>
<protein>
    <submittedName>
        <fullName evidence="3">Uncharacterized protein</fullName>
    </submittedName>
</protein>
<comment type="caution">
    <text evidence="3">The sequence shown here is derived from an EMBL/GenBank/DDBJ whole genome shotgun (WGS) entry which is preliminary data.</text>
</comment>
<dbReference type="AlphaFoldDB" id="A0A4Q9R8A8"/>
<dbReference type="InterPro" id="IPR008020">
    <property type="entry name" value="G8P"/>
</dbReference>
<keyword evidence="2" id="KW-0732">Signal</keyword>
<gene>
    <name evidence="3" type="ORF">DNJ96_09790</name>
</gene>
<evidence type="ECO:0000256" key="2">
    <source>
        <dbReference type="SAM" id="SignalP"/>
    </source>
</evidence>
<feature type="chain" id="PRO_5020390225" evidence="2">
    <location>
        <begin position="31"/>
        <end position="70"/>
    </location>
</feature>
<evidence type="ECO:0000256" key="1">
    <source>
        <dbReference type="SAM" id="Phobius"/>
    </source>
</evidence>
<keyword evidence="1" id="KW-0472">Membrane</keyword>
<evidence type="ECO:0000313" key="4">
    <source>
        <dbReference type="Proteomes" id="UP000292639"/>
    </source>
</evidence>
<accession>A0A4Q9R8A8</accession>
<proteinExistence type="predicted"/>
<dbReference type="Proteomes" id="UP000292639">
    <property type="component" value="Unassembled WGS sequence"/>
</dbReference>
<keyword evidence="1" id="KW-1133">Transmembrane helix</keyword>
<keyword evidence="1" id="KW-0812">Transmembrane</keyword>
<evidence type="ECO:0000313" key="3">
    <source>
        <dbReference type="EMBL" id="TBU96845.1"/>
    </source>
</evidence>
<feature type="signal peptide" evidence="2">
    <location>
        <begin position="1"/>
        <end position="30"/>
    </location>
</feature>
<keyword evidence="4" id="KW-1185">Reference proteome</keyword>
<name>A0A4Q9R8A8_9GAMM</name>
<sequence length="70" mass="7222">MELRNVVKKYGRKFASVSILGSAVTGQAFADAADAAATISGGTSDVNTIGWAGIGVLAAAVLFKYIRRAF</sequence>
<dbReference type="EMBL" id="QJUP01000011">
    <property type="protein sequence ID" value="TBU96845.1"/>
    <property type="molecule type" value="Genomic_DNA"/>
</dbReference>
<dbReference type="RefSeq" id="WP_131185473.1">
    <property type="nucleotide sequence ID" value="NZ_QJUO01000028.1"/>
</dbReference>
<reference evidence="3 4" key="1">
    <citation type="submission" date="2018-06" db="EMBL/GenBank/DDBJ databases">
        <title>Three novel Pseudomonas species isolated from symptomatic oak.</title>
        <authorList>
            <person name="Bueno-Gonzalez V."/>
            <person name="Brady C."/>
        </authorList>
    </citation>
    <scope>NUCLEOTIDE SEQUENCE [LARGE SCALE GENOMIC DNA]</scope>
    <source>
        <strain evidence="3 4">P17C</strain>
    </source>
</reference>
<dbReference type="Pfam" id="PF05356">
    <property type="entry name" value="Phage_Coat_B"/>
    <property type="match status" value="1"/>
</dbReference>
<feature type="transmembrane region" description="Helical" evidence="1">
    <location>
        <begin position="48"/>
        <end position="66"/>
    </location>
</feature>